<comment type="caution">
    <text evidence="1">The sequence shown here is derived from an EMBL/GenBank/DDBJ whole genome shotgun (WGS) entry which is preliminary data.</text>
</comment>
<proteinExistence type="predicted"/>
<sequence>MRPPLDGTAFALVVSGKQTRKPIEGTIMSPQIEAPKIGDMYRCAKCEMEIHVTKGCDCDDCQTKFLCCGQAMEKVTSPPVLND</sequence>
<keyword evidence="2" id="KW-1185">Reference proteome</keyword>
<dbReference type="Proteomes" id="UP000011991">
    <property type="component" value="Unassembled WGS sequence"/>
</dbReference>
<dbReference type="AlphaFoldDB" id="M5RUP0"/>
<gene>
    <name evidence="1" type="ORF">RMSM_00168</name>
</gene>
<accession>M5RUP0</accession>
<evidence type="ECO:0000313" key="2">
    <source>
        <dbReference type="Proteomes" id="UP000011991"/>
    </source>
</evidence>
<evidence type="ECO:0000313" key="1">
    <source>
        <dbReference type="EMBL" id="EMI22901.1"/>
    </source>
</evidence>
<dbReference type="PATRIC" id="fig|1265738.3.peg.176"/>
<dbReference type="EMBL" id="ANOG01000022">
    <property type="protein sequence ID" value="EMI22901.1"/>
    <property type="molecule type" value="Genomic_DNA"/>
</dbReference>
<reference evidence="1 2" key="1">
    <citation type="journal article" date="2013" name="Mar. Genomics">
        <title>Expression of sulfatases in Rhodopirellula baltica and the diversity of sulfatases in the genus Rhodopirellula.</title>
        <authorList>
            <person name="Wegner C.E."/>
            <person name="Richter-Heitmann T."/>
            <person name="Klindworth A."/>
            <person name="Klockow C."/>
            <person name="Richter M."/>
            <person name="Achstetter T."/>
            <person name="Glockner F.O."/>
            <person name="Harder J."/>
        </authorList>
    </citation>
    <scope>NUCLEOTIDE SEQUENCE [LARGE SCALE GENOMIC DNA]</scope>
    <source>
        <strain evidence="1 2">SM1</strain>
    </source>
</reference>
<name>M5RUP0_9BACT</name>
<protein>
    <submittedName>
        <fullName evidence="1">Uncharacterized protein</fullName>
    </submittedName>
</protein>
<organism evidence="1 2">
    <name type="scientific">Rhodopirellula maiorica SM1</name>
    <dbReference type="NCBI Taxonomy" id="1265738"/>
    <lineage>
        <taxon>Bacteria</taxon>
        <taxon>Pseudomonadati</taxon>
        <taxon>Planctomycetota</taxon>
        <taxon>Planctomycetia</taxon>
        <taxon>Pirellulales</taxon>
        <taxon>Pirellulaceae</taxon>
        <taxon>Novipirellula</taxon>
    </lineage>
</organism>